<keyword evidence="3" id="KW-1185">Reference proteome</keyword>
<evidence type="ECO:0000259" key="1">
    <source>
        <dbReference type="Pfam" id="PF13229"/>
    </source>
</evidence>
<dbReference type="InterPro" id="IPR006626">
    <property type="entry name" value="PbH1"/>
</dbReference>
<sequence>MHRAIAILLSGVALVVGAAAERGPIVILSDADFTADNGVIGGAGTPADPYLIVGGQIRVPDGELYGIRVEDTTAAFVIRGCLVSGAMDSRGAAIYLADVTGGTIEDCSVSDSINGIRIQTSRDIAVRDTFLGVYGVGFQVLGLEAEHFRHAVEPTTTVNGQEVRYYYGASGQVLEGIAAGNITLAACRNVTLRGAKIDKGDGITVAFSEGVRIENADISRAMGNGVFIVSSPGTVVVDSPRIANCAQAGISVLLSDRVWVEKVGLYANQVGLLVNGSDGVMVRNNAFAANSIGVLVTGGAQETVIQQGLFYQNNHGVEIETSQGAVVEACAFTESDVAVFIEGGAQNPRVAYSTMAQVGYGISTLGSYGVYERNLIARANIGLIFEEAYGQATPTGNTVRHNVLYRSTDALYLGTETSGTRVYENLIWDCSRAARDLGKNLWAPDGRGNWYSDYTAPDENKDGIGDLPVLFGGGGEDAAPLLDRGFYPGLPGVVGTMREQALILADAAGNQANLVARVAALPHERFIGFQGIPSETGKDLAILFVFEAPTVSQFHMQNVFLPLDLVFFAADGAFLGRTTMEADSKDLYGAADPFTFALEVPAGRLAALGLGREVTLTRVP</sequence>
<dbReference type="SMART" id="SM00710">
    <property type="entry name" value="PbH1"/>
    <property type="match status" value="10"/>
</dbReference>
<dbReference type="Gene3D" id="2.60.120.1140">
    <property type="entry name" value="Protein of unknown function DUF192"/>
    <property type="match status" value="1"/>
</dbReference>
<dbReference type="PANTHER" id="PTHR37953:SF1">
    <property type="entry name" value="UPF0127 PROTEIN MJ1496"/>
    <property type="match status" value="1"/>
</dbReference>
<dbReference type="AlphaFoldDB" id="A0A2X3KXX6"/>
<dbReference type="PANTHER" id="PTHR37953">
    <property type="entry name" value="UPF0127 PROTEIN MJ1496"/>
    <property type="match status" value="1"/>
</dbReference>
<dbReference type="RefSeq" id="WP_122030604.1">
    <property type="nucleotide sequence ID" value="NZ_LS483254.1"/>
</dbReference>
<dbReference type="SUPFAM" id="SSF51126">
    <property type="entry name" value="Pectin lyase-like"/>
    <property type="match status" value="2"/>
</dbReference>
<proteinExistence type="predicted"/>
<dbReference type="Pfam" id="PF13229">
    <property type="entry name" value="Beta_helix"/>
    <property type="match status" value="1"/>
</dbReference>
<dbReference type="InterPro" id="IPR039448">
    <property type="entry name" value="Beta_helix"/>
</dbReference>
<dbReference type="InterPro" id="IPR003795">
    <property type="entry name" value="DUF192"/>
</dbReference>
<dbReference type="EMBL" id="LS483254">
    <property type="protein sequence ID" value="SQD92376.1"/>
    <property type="molecule type" value="Genomic_DNA"/>
</dbReference>
<dbReference type="InterPro" id="IPR011050">
    <property type="entry name" value="Pectin_lyase_fold/virulence"/>
</dbReference>
<accession>A0A2X3KXX6</accession>
<dbReference type="OrthoDB" id="9767990at2"/>
<protein>
    <submittedName>
        <fullName evidence="2">Parallel beta-helix repeat (Two copies)</fullName>
    </submittedName>
</protein>
<dbReference type="Pfam" id="PF02643">
    <property type="entry name" value="DUF192"/>
    <property type="match status" value="1"/>
</dbReference>
<dbReference type="Gene3D" id="2.160.20.10">
    <property type="entry name" value="Single-stranded right-handed beta-helix, Pectin lyase-like"/>
    <property type="match status" value="3"/>
</dbReference>
<dbReference type="KEGG" id="bana:BARAN1_0351"/>
<evidence type="ECO:0000313" key="3">
    <source>
        <dbReference type="Proteomes" id="UP000249818"/>
    </source>
</evidence>
<reference evidence="3" key="1">
    <citation type="submission" date="2018-05" db="EMBL/GenBank/DDBJ databases">
        <authorList>
            <person name="Hao L."/>
        </authorList>
    </citation>
    <scope>NUCLEOTIDE SEQUENCE [LARGE SCALE GENOMIC DNA]</scope>
</reference>
<dbReference type="InterPro" id="IPR012334">
    <property type="entry name" value="Pectin_lyas_fold"/>
</dbReference>
<feature type="domain" description="Right handed beta helix" evidence="1">
    <location>
        <begin position="182"/>
        <end position="331"/>
    </location>
</feature>
<gene>
    <name evidence="2" type="ORF">BARAN1_0351</name>
</gene>
<dbReference type="InterPro" id="IPR038695">
    <property type="entry name" value="Saro_0823-like_sf"/>
</dbReference>
<dbReference type="Proteomes" id="UP000249818">
    <property type="component" value="Chromosome BARAN1"/>
</dbReference>
<evidence type="ECO:0000313" key="2">
    <source>
        <dbReference type="EMBL" id="SQD92376.1"/>
    </source>
</evidence>
<organism evidence="2 3">
    <name type="scientific">Candidatus Bipolaricaulis anaerobius</name>
    <dbReference type="NCBI Taxonomy" id="2026885"/>
    <lineage>
        <taxon>Bacteria</taxon>
        <taxon>Candidatus Bipolaricaulota</taxon>
        <taxon>Candidatus Bipolaricaulia</taxon>
        <taxon>Candidatus Bipolaricaulales</taxon>
        <taxon>Candidatus Bipolaricaulaceae</taxon>
        <taxon>Candidatus Bipolaricaulis</taxon>
    </lineage>
</organism>
<name>A0A2X3KXX6_9BACT</name>